<sequence length="252" mass="28714">MKQTIQEKLTHIAHTEPLHFLLAVESGSRAWGFASPDSDYDVRAIYIRPQPYYLQIDEAKDTFEFIENQWFDVGGWDIRKALRLLRKSNATLLEWLRSPIVYKQDDDFIGRLDALAPQYVQAAALLHHYRGVAGNALRNMDLAHPVKLKKWFYILRPLLAARWAVKQGGIPPMTLVELMSEWQTDCATQITDLVAIKAEQDESYLHTLSPELQCLTVDLYNEVSELSAPAAQTADSAPLNELFRETLAAVYP</sequence>
<name>A0A378TXL5_NEIEL</name>
<dbReference type="Pfam" id="PF10127">
    <property type="entry name" value="RlaP"/>
    <property type="match status" value="1"/>
</dbReference>
<gene>
    <name evidence="1" type="ORF">NCTC10660_00283</name>
</gene>
<organism evidence="1 2">
    <name type="scientific">Neisseria elongata</name>
    <dbReference type="NCBI Taxonomy" id="495"/>
    <lineage>
        <taxon>Bacteria</taxon>
        <taxon>Pseudomonadati</taxon>
        <taxon>Pseudomonadota</taxon>
        <taxon>Betaproteobacteria</taxon>
        <taxon>Neisseriales</taxon>
        <taxon>Neisseriaceae</taxon>
        <taxon>Neisseria</taxon>
    </lineage>
</organism>
<dbReference type="EMBL" id="UGQW01000002">
    <property type="protein sequence ID" value="STZ66822.1"/>
    <property type="molecule type" value="Genomic_DNA"/>
</dbReference>
<dbReference type="PANTHER" id="PTHR34817:SF2">
    <property type="entry name" value="NUCLEOTIDYLTRANSFERASE"/>
    <property type="match status" value="1"/>
</dbReference>
<dbReference type="AlphaFoldDB" id="A0A378TXL5"/>
<dbReference type="RefSeq" id="WP_074897840.1">
    <property type="nucleotide sequence ID" value="NZ_CP031252.1"/>
</dbReference>
<evidence type="ECO:0000313" key="1">
    <source>
        <dbReference type="EMBL" id="STZ66822.1"/>
    </source>
</evidence>
<dbReference type="GeneID" id="93351296"/>
<accession>A0A378TXL5</accession>
<keyword evidence="1" id="KW-0808">Transferase</keyword>
<reference evidence="1 2" key="1">
    <citation type="submission" date="2018-06" db="EMBL/GenBank/DDBJ databases">
        <authorList>
            <consortium name="Pathogen Informatics"/>
            <person name="Doyle S."/>
        </authorList>
    </citation>
    <scope>NUCLEOTIDE SEQUENCE [LARGE SCALE GENOMIC DNA]</scope>
    <source>
        <strain evidence="1 2">NCTC10660</strain>
    </source>
</reference>
<protein>
    <submittedName>
        <fullName evidence="1">Predicted nucleotidyltransferase</fullName>
    </submittedName>
</protein>
<dbReference type="GO" id="GO:0016740">
    <property type="term" value="F:transferase activity"/>
    <property type="evidence" value="ECO:0007669"/>
    <property type="project" value="UniProtKB-KW"/>
</dbReference>
<dbReference type="PANTHER" id="PTHR34817">
    <property type="entry name" value="NUCLEOTIDYLTRANSFERASE"/>
    <property type="match status" value="1"/>
</dbReference>
<dbReference type="Proteomes" id="UP000254927">
    <property type="component" value="Unassembled WGS sequence"/>
</dbReference>
<dbReference type="InterPro" id="IPR018775">
    <property type="entry name" value="RlaP"/>
</dbReference>
<evidence type="ECO:0000313" key="2">
    <source>
        <dbReference type="Proteomes" id="UP000254927"/>
    </source>
</evidence>
<proteinExistence type="predicted"/>